<dbReference type="EMBL" id="FPHZ01000017">
    <property type="protein sequence ID" value="SFV87458.1"/>
    <property type="molecule type" value="Genomic_DNA"/>
</dbReference>
<gene>
    <name evidence="1" type="ORF">MNB_SUP05-SYMBIONT-5-211</name>
</gene>
<proteinExistence type="predicted"/>
<dbReference type="AlphaFoldDB" id="A0A1W1E0R6"/>
<protein>
    <submittedName>
        <fullName evidence="1">Uncharacterized protein</fullName>
    </submittedName>
</protein>
<accession>A0A1W1E0R6</accession>
<evidence type="ECO:0000313" key="1">
    <source>
        <dbReference type="EMBL" id="SFV87458.1"/>
    </source>
</evidence>
<organism evidence="1">
    <name type="scientific">hydrothermal vent metagenome</name>
    <dbReference type="NCBI Taxonomy" id="652676"/>
    <lineage>
        <taxon>unclassified sequences</taxon>
        <taxon>metagenomes</taxon>
        <taxon>ecological metagenomes</taxon>
    </lineage>
</organism>
<sequence>MIFKCVLEYEIEVDEANIHEKYPNYGINYNSAKEFANRLVPNGDVYEAGVNISKHGLEQWGYSIKVKRLKN</sequence>
<reference evidence="1" key="1">
    <citation type="submission" date="2016-10" db="EMBL/GenBank/DDBJ databases">
        <authorList>
            <person name="de Groot N.N."/>
        </authorList>
    </citation>
    <scope>NUCLEOTIDE SEQUENCE</scope>
</reference>
<name>A0A1W1E0R6_9ZZZZ</name>